<dbReference type="EMBL" id="JAUJEA010000018">
    <property type="protein sequence ID" value="MDN5205359.1"/>
    <property type="molecule type" value="Genomic_DNA"/>
</dbReference>
<evidence type="ECO:0000313" key="2">
    <source>
        <dbReference type="Proteomes" id="UP001172082"/>
    </source>
</evidence>
<proteinExistence type="predicted"/>
<sequence length="175" mass="18948">MRSVIFLAGIILLLGACQNASKENAQTKGVEDSKLEATDDAKIMGTYGAEIDASGAVTTDQLAKKLEEVDSAEVKVVSTIVKTCAVKGCWMSVKLDDKDEMRVTFKDYGFFVPKEGMEGKKVTFEGIVKKNVTSVESLKHFAKDAGKSQEEIDAITDPKEEIVFEASGVIIEDAD</sequence>
<comment type="caution">
    <text evidence="1">The sequence shown here is derived from an EMBL/GenBank/DDBJ whole genome shotgun (WGS) entry which is preliminary data.</text>
</comment>
<protein>
    <submittedName>
        <fullName evidence="1">DUF4920 domain-containing protein</fullName>
    </submittedName>
</protein>
<accession>A0ABT8KX61</accession>
<name>A0ABT8KX61_9BACT</name>
<evidence type="ECO:0000313" key="1">
    <source>
        <dbReference type="EMBL" id="MDN5205359.1"/>
    </source>
</evidence>
<dbReference type="RefSeq" id="WP_346755380.1">
    <property type="nucleotide sequence ID" value="NZ_JAUJEA010000018.1"/>
</dbReference>
<reference evidence="1" key="1">
    <citation type="submission" date="2023-06" db="EMBL/GenBank/DDBJ databases">
        <title>Genomic of Parafulvivirga corallium.</title>
        <authorList>
            <person name="Wang G."/>
        </authorList>
    </citation>
    <scope>NUCLEOTIDE SEQUENCE</scope>
    <source>
        <strain evidence="1">BMA10</strain>
    </source>
</reference>
<keyword evidence="2" id="KW-1185">Reference proteome</keyword>
<dbReference type="Pfam" id="PF16267">
    <property type="entry name" value="DUF4920"/>
    <property type="match status" value="1"/>
</dbReference>
<gene>
    <name evidence="1" type="ORF">QQ008_28500</name>
</gene>
<dbReference type="InterPro" id="IPR032577">
    <property type="entry name" value="DUF4920"/>
</dbReference>
<organism evidence="1 2">
    <name type="scientific">Splendidivirga corallicola</name>
    <dbReference type="NCBI Taxonomy" id="3051826"/>
    <lineage>
        <taxon>Bacteria</taxon>
        <taxon>Pseudomonadati</taxon>
        <taxon>Bacteroidota</taxon>
        <taxon>Cytophagia</taxon>
        <taxon>Cytophagales</taxon>
        <taxon>Splendidivirgaceae</taxon>
        <taxon>Splendidivirga</taxon>
    </lineage>
</organism>
<dbReference type="Proteomes" id="UP001172082">
    <property type="component" value="Unassembled WGS sequence"/>
</dbReference>
<dbReference type="PROSITE" id="PS51257">
    <property type="entry name" value="PROKAR_LIPOPROTEIN"/>
    <property type="match status" value="1"/>
</dbReference>